<organism evidence="3 4">
    <name type="scientific">Pseudomonas rubra</name>
    <dbReference type="NCBI Taxonomy" id="2942627"/>
    <lineage>
        <taxon>Bacteria</taxon>
        <taxon>Pseudomonadati</taxon>
        <taxon>Pseudomonadota</taxon>
        <taxon>Gammaproteobacteria</taxon>
        <taxon>Pseudomonadales</taxon>
        <taxon>Pseudomonadaceae</taxon>
        <taxon>Pseudomonas</taxon>
    </lineage>
</organism>
<proteinExistence type="predicted"/>
<feature type="region of interest" description="Disordered" evidence="1">
    <location>
        <begin position="328"/>
        <end position="351"/>
    </location>
</feature>
<comment type="caution">
    <text evidence="3">The sequence shown here is derived from an EMBL/GenBank/DDBJ whole genome shotgun (WGS) entry which is preliminary data.</text>
</comment>
<evidence type="ECO:0000313" key="3">
    <source>
        <dbReference type="EMBL" id="MDD1015827.1"/>
    </source>
</evidence>
<evidence type="ECO:0000313" key="4">
    <source>
        <dbReference type="Proteomes" id="UP001148184"/>
    </source>
</evidence>
<dbReference type="Proteomes" id="UP001148184">
    <property type="component" value="Unassembled WGS sequence"/>
</dbReference>
<keyword evidence="4" id="KW-1185">Reference proteome</keyword>
<evidence type="ECO:0000256" key="1">
    <source>
        <dbReference type="SAM" id="MobiDB-lite"/>
    </source>
</evidence>
<name>A0ABT5PCD0_9PSED</name>
<dbReference type="EMBL" id="JAMDGZ010000044">
    <property type="protein sequence ID" value="MDD1015827.1"/>
    <property type="molecule type" value="Genomic_DNA"/>
</dbReference>
<reference evidence="3 4" key="1">
    <citation type="submission" date="2022-05" db="EMBL/GenBank/DDBJ databases">
        <title>Novel Pseudomonas spp. Isolated from a Rainbow Trout Aquaculture Facility.</title>
        <authorList>
            <person name="Testerman T."/>
            <person name="Graf J."/>
        </authorList>
    </citation>
    <scope>NUCLEOTIDE SEQUENCE [LARGE SCALE GENOMIC DNA]</scope>
    <source>
        <strain evidence="3 4">ID1025</strain>
    </source>
</reference>
<evidence type="ECO:0000259" key="2">
    <source>
        <dbReference type="Pfam" id="PF20178"/>
    </source>
</evidence>
<sequence>MSEILDDTAPSDFHAVHFVSANWLDSGSLQRRIGQWNLHLDNFNALIANAPGVRDALRSTLREQLNSDPEVTGLLFESDGSRTFINLIELAVFGRHHPTAPTNLDQDALVVGLLADSPLLQLTPSQLLDRLQQLDIPASIRQRWNHYWAARAEGTPISRRAHALAHYKGHFQVAMQAAVIMDSITEQALRPVFGVLDDPEWLRLDGKQLTIQTLQKNGEALPGLMVFGIEDNPTLILYQPNNQPAFSQFASSADLEAKLRAGNKDDRISYQAQDGLVGGFDTLVDGLLNKQLKSLDYNPGSDLQRQAEFALSKADSIDLERRQTSLLSAPPSLPATDLEATPAPSLHDLGGLGDEIPHTLRSQLIRGQLKLMSAIAESAPQRLKAHYSALESATLAAQSAISRQLANDTWRTSETVPVASTELITAHHTGLRAHAQFQQLLGQIDSKELGWVETLLDQGQSFPRPGSSIVANHLVLSQTEQAQGVEQTREHTLDTLLVLSRKPTGEGLETPPAMLLYWPGKHGGLLRCPDIQTLESCLGVQKLSAQSLRLKPAYGDVLSQILDLQLSRSRTAAHNVMLDNNGVPVQDALAAIDEDLEQQLQIPQHAARKRAYQMLQEQDQAIILAGATLPNWLSRLSDAKRLLIKQHIVDYIAAMQLAQSLITRDLPNRLLFCRQHLLKRLKKDFPSYDGSDIVLNLPDSTSEEKVPTTSSPGLPGQASIPVVVKLLPSTQRHDHLLETLLLENVDSAVSNRLKFMRVESRSNSSDVRTRLSSGITKAYVEKLSIELDLAKLYEDKVRRLFLSTDETAFERQYRRESLAKPIQQMLKLQSLVAREQGNLTDKGQRIFDICITANSAAHYTAQGHDIRLIPAHLTGSYPETDGLSITLSGVTFINDRNSGITLLYRPDHPSRVLREYSSLEDARDGLYQLAKQSGEIDYLASRTLQGSPAHHRAWMHQALGHKYSGMIGLGPDWPRSTSLSEHLLDAQMGRMLEAHRATSRSNDQLWLENFAHQSGMVFNYLKMTFSFIPVLGSLIGLYDFFDACAKARSLLVNGQPYKALGELGTALLCLVDAAVDLLPAIAAKATAVRRLTKLRQLRQLDSPLVQQNIIGAPRSAPLHARFNGYEYEKPIEFSASQLGTDGRFRGIYRHADGDFILMGDRPCQVQWDATAHTWRLQGTAAKGWKRPIALSVEGQWDTHFALYGVHLYGGGAGGGIASSALRFTGRTLDRLDPYWPEAIRSRLPRILVDSHFRRKNILSLQAATDELALKNSVNRTNRQFEPYNAASPEEQRVMAVNLEKSCRADIDLAKNNYSTLESLFEVGTRAEKLLCTEQKSRTANVICGRLISSIELKVNRTRPLVQSAYEIRNRISLLNDLTEQAPLLRQLRELSIQILDIRKEMAADMLELRSWNRNVHAPAKPSNTDARFNSELSRLNKAHADNAQRLVALDLGTDEHLAARIKSQQDLNNSINDLIQRFPTHRDYLINLRSFKGMGQSFTIYERQFNDNFFVFYKTPHLMSAARRYQNTSVVADYLQQQLQQIERDFAEARGTLVEMWEVAVNAQQRRTIFEQASTTYRNYQLRLRSTYASFPELFDEQYLQQLHDNLQTLISQADRQLRHLPNATPAASGQSSGPRLFQTVDDRYRVGDYFPANDDLPAYIVTWDEEGNALGHYDAIGDRWQRRPAVVPPRPNELRDLKRTAAELIDGLGNYRQRVEGYKRQGMLPVDLEHVMNTKAEELEHCARRLQQLDATATEPAQLRPHAATLRQQGVDLRIAQIKLSVEPNEGHLLYLLEQQQVDIVPEGERQLLKTRDYLEEYVIRDLTAAGQPTLWYAHFHYSKLDTPFVNATAMHLKRAADRYRGAQWQQTNSADTIWRGTISAQTAQTHFAHL</sequence>
<feature type="domain" description="Dermonecrotic toxin N-terminal" evidence="2">
    <location>
        <begin position="666"/>
        <end position="942"/>
    </location>
</feature>
<protein>
    <recommendedName>
        <fullName evidence="2">Dermonecrotic toxin N-terminal domain-containing protein</fullName>
    </recommendedName>
</protein>
<dbReference type="Pfam" id="PF20178">
    <property type="entry name" value="ToxA_N"/>
    <property type="match status" value="2"/>
</dbReference>
<accession>A0ABT5PCD0</accession>
<dbReference type="RefSeq" id="WP_273894506.1">
    <property type="nucleotide sequence ID" value="NZ_JAMDGP010000058.1"/>
</dbReference>
<feature type="domain" description="Dermonecrotic toxin N-terminal" evidence="2">
    <location>
        <begin position="69"/>
        <end position="261"/>
    </location>
</feature>
<dbReference type="InterPro" id="IPR046673">
    <property type="entry name" value="ToxA_N"/>
</dbReference>
<gene>
    <name evidence="3" type="ORF">M5G17_19310</name>
</gene>